<protein>
    <submittedName>
        <fullName evidence="1">Uncharacterized protein</fullName>
    </submittedName>
</protein>
<dbReference type="OrthoDB" id="3799196at2759"/>
<dbReference type="RefSeq" id="XP_033380817.1">
    <property type="nucleotide sequence ID" value="XM_033522406.1"/>
</dbReference>
<keyword evidence="2" id="KW-1185">Reference proteome</keyword>
<dbReference type="Proteomes" id="UP000799778">
    <property type="component" value="Unassembled WGS sequence"/>
</dbReference>
<dbReference type="GeneID" id="54279803"/>
<dbReference type="AlphaFoldDB" id="A0A6A5XH12"/>
<gene>
    <name evidence="1" type="ORF">BU24DRAFT_252814</name>
</gene>
<name>A0A6A5XH12_9PLEO</name>
<organism evidence="1 2">
    <name type="scientific">Aaosphaeria arxii CBS 175.79</name>
    <dbReference type="NCBI Taxonomy" id="1450172"/>
    <lineage>
        <taxon>Eukaryota</taxon>
        <taxon>Fungi</taxon>
        <taxon>Dikarya</taxon>
        <taxon>Ascomycota</taxon>
        <taxon>Pezizomycotina</taxon>
        <taxon>Dothideomycetes</taxon>
        <taxon>Pleosporomycetidae</taxon>
        <taxon>Pleosporales</taxon>
        <taxon>Pleosporales incertae sedis</taxon>
        <taxon>Aaosphaeria</taxon>
    </lineage>
</organism>
<accession>A0A6A5XH12</accession>
<reference evidence="1" key="1">
    <citation type="journal article" date="2020" name="Stud. Mycol.">
        <title>101 Dothideomycetes genomes: a test case for predicting lifestyles and emergence of pathogens.</title>
        <authorList>
            <person name="Haridas S."/>
            <person name="Albert R."/>
            <person name="Binder M."/>
            <person name="Bloem J."/>
            <person name="Labutti K."/>
            <person name="Salamov A."/>
            <person name="Andreopoulos B."/>
            <person name="Baker S."/>
            <person name="Barry K."/>
            <person name="Bills G."/>
            <person name="Bluhm B."/>
            <person name="Cannon C."/>
            <person name="Castanera R."/>
            <person name="Culley D."/>
            <person name="Daum C."/>
            <person name="Ezra D."/>
            <person name="Gonzalez J."/>
            <person name="Henrissat B."/>
            <person name="Kuo A."/>
            <person name="Liang C."/>
            <person name="Lipzen A."/>
            <person name="Lutzoni F."/>
            <person name="Magnuson J."/>
            <person name="Mondo S."/>
            <person name="Nolan M."/>
            <person name="Ohm R."/>
            <person name="Pangilinan J."/>
            <person name="Park H.-J."/>
            <person name="Ramirez L."/>
            <person name="Alfaro M."/>
            <person name="Sun H."/>
            <person name="Tritt A."/>
            <person name="Yoshinaga Y."/>
            <person name="Zwiers L.-H."/>
            <person name="Turgeon B."/>
            <person name="Goodwin S."/>
            <person name="Spatafora J."/>
            <person name="Crous P."/>
            <person name="Grigoriev I."/>
        </authorList>
    </citation>
    <scope>NUCLEOTIDE SEQUENCE</scope>
    <source>
        <strain evidence="1">CBS 175.79</strain>
    </source>
</reference>
<proteinExistence type="predicted"/>
<dbReference type="EMBL" id="ML978072">
    <property type="protein sequence ID" value="KAF2012478.1"/>
    <property type="molecule type" value="Genomic_DNA"/>
</dbReference>
<sequence>MEDKTYQILNIPFRPHYPGSLDSKMIRPNVSVEEIRGLAGHTLPQWRKFISITRTISTALVSQNPTSTLLGYTYLPTEQKLAIRREIDEECNQQGIPTVSEEVLEWRMDIALGDARRRAGIRNAC</sequence>
<evidence type="ECO:0000313" key="1">
    <source>
        <dbReference type="EMBL" id="KAF2012478.1"/>
    </source>
</evidence>
<evidence type="ECO:0000313" key="2">
    <source>
        <dbReference type="Proteomes" id="UP000799778"/>
    </source>
</evidence>